<evidence type="ECO:0000256" key="1">
    <source>
        <dbReference type="SAM" id="MobiDB-lite"/>
    </source>
</evidence>
<name>A0A4Z2FQP4_9TELE</name>
<evidence type="ECO:0000313" key="3">
    <source>
        <dbReference type="Proteomes" id="UP000314294"/>
    </source>
</evidence>
<organism evidence="2 3">
    <name type="scientific">Liparis tanakae</name>
    <name type="common">Tanaka's snailfish</name>
    <dbReference type="NCBI Taxonomy" id="230148"/>
    <lineage>
        <taxon>Eukaryota</taxon>
        <taxon>Metazoa</taxon>
        <taxon>Chordata</taxon>
        <taxon>Craniata</taxon>
        <taxon>Vertebrata</taxon>
        <taxon>Euteleostomi</taxon>
        <taxon>Actinopterygii</taxon>
        <taxon>Neopterygii</taxon>
        <taxon>Teleostei</taxon>
        <taxon>Neoteleostei</taxon>
        <taxon>Acanthomorphata</taxon>
        <taxon>Eupercaria</taxon>
        <taxon>Perciformes</taxon>
        <taxon>Cottioidei</taxon>
        <taxon>Cottales</taxon>
        <taxon>Liparidae</taxon>
        <taxon>Liparis</taxon>
    </lineage>
</organism>
<evidence type="ECO:0000313" key="2">
    <source>
        <dbReference type="EMBL" id="TNN43566.1"/>
    </source>
</evidence>
<sequence length="93" mass="9500">MQQRGEEAGVAQSLREGGGGGALLAFGMIRLDSLLQMRAADTPAPLHTFSSAAHSYAHFTGSSRVLSGPLGPSRVLSGPLGSSWALSGPPRTP</sequence>
<keyword evidence="3" id="KW-1185">Reference proteome</keyword>
<accession>A0A4Z2FQP4</accession>
<dbReference type="Proteomes" id="UP000314294">
    <property type="component" value="Unassembled WGS sequence"/>
</dbReference>
<proteinExistence type="predicted"/>
<reference evidence="2 3" key="1">
    <citation type="submission" date="2019-03" db="EMBL/GenBank/DDBJ databases">
        <title>First draft genome of Liparis tanakae, snailfish: a comprehensive survey of snailfish specific genes.</title>
        <authorList>
            <person name="Kim W."/>
            <person name="Song I."/>
            <person name="Jeong J.-H."/>
            <person name="Kim D."/>
            <person name="Kim S."/>
            <person name="Ryu S."/>
            <person name="Song J.Y."/>
            <person name="Lee S.K."/>
        </authorList>
    </citation>
    <scope>NUCLEOTIDE SEQUENCE [LARGE SCALE GENOMIC DNA]</scope>
    <source>
        <tissue evidence="2">Muscle</tissue>
    </source>
</reference>
<comment type="caution">
    <text evidence="2">The sequence shown here is derived from an EMBL/GenBank/DDBJ whole genome shotgun (WGS) entry which is preliminary data.</text>
</comment>
<feature type="region of interest" description="Disordered" evidence="1">
    <location>
        <begin position="65"/>
        <end position="93"/>
    </location>
</feature>
<protein>
    <submittedName>
        <fullName evidence="2">Uncharacterized protein</fullName>
    </submittedName>
</protein>
<dbReference type="AlphaFoldDB" id="A0A4Z2FQP4"/>
<gene>
    <name evidence="2" type="ORF">EYF80_046229</name>
</gene>
<dbReference type="EMBL" id="SRLO01000958">
    <property type="protein sequence ID" value="TNN43566.1"/>
    <property type="molecule type" value="Genomic_DNA"/>
</dbReference>